<dbReference type="AlphaFoldDB" id="Q2NRY3"/>
<dbReference type="OrthoDB" id="9813763at2"/>
<dbReference type="BioCyc" id="SGLO343509:SGP1_RS16400-MONOMER"/>
<reference evidence="2 3" key="1">
    <citation type="journal article" date="2006" name="Genome Res.">
        <title>Massive genome erosion and functional adaptations provide insights into the symbiotic lifestyle of Sodalis glossinidius in the tsetse host.</title>
        <authorList>
            <person name="Toh H."/>
            <person name="Weiss B.L."/>
            <person name="Perkin S.A.H."/>
            <person name="Yamashita A."/>
            <person name="Oshima K."/>
            <person name="Hattori M."/>
            <person name="Aksoy S."/>
        </authorList>
    </citation>
    <scope>NUCLEOTIDE SEQUENCE [LARGE SCALE GENOMIC DNA]</scope>
    <source>
        <strain evidence="3">morsitans</strain>
    </source>
</reference>
<organism evidence="2 3">
    <name type="scientific">Sodalis glossinidius (strain morsitans)</name>
    <dbReference type="NCBI Taxonomy" id="343509"/>
    <lineage>
        <taxon>Bacteria</taxon>
        <taxon>Pseudomonadati</taxon>
        <taxon>Pseudomonadota</taxon>
        <taxon>Gammaproteobacteria</taxon>
        <taxon>Enterobacterales</taxon>
        <taxon>Bruguierivoracaceae</taxon>
        <taxon>Sodalis</taxon>
    </lineage>
</organism>
<accession>Q2NRY3</accession>
<dbReference type="RefSeq" id="WP_011411637.1">
    <property type="nucleotide sequence ID" value="NC_007712.1"/>
</dbReference>
<dbReference type="KEGG" id="sgl:SG1817"/>
<evidence type="ECO:0000313" key="2">
    <source>
        <dbReference type="EMBL" id="BAE75092.1"/>
    </source>
</evidence>
<dbReference type="Pfam" id="PF09979">
    <property type="entry name" value="DUF2213"/>
    <property type="match status" value="1"/>
</dbReference>
<dbReference type="STRING" id="343509.SG1817"/>
<dbReference type="InterPro" id="IPR016913">
    <property type="entry name" value="UCP029215"/>
</dbReference>
<protein>
    <submittedName>
        <fullName evidence="2">Hypothetical phage protein</fullName>
    </submittedName>
</protein>
<feature type="region of interest" description="Disordered" evidence="1">
    <location>
        <begin position="270"/>
        <end position="293"/>
    </location>
</feature>
<keyword evidence="3" id="KW-1185">Reference proteome</keyword>
<name>Q2NRY3_SODGM</name>
<evidence type="ECO:0000256" key="1">
    <source>
        <dbReference type="SAM" id="MobiDB-lite"/>
    </source>
</evidence>
<evidence type="ECO:0000313" key="3">
    <source>
        <dbReference type="Proteomes" id="UP000001932"/>
    </source>
</evidence>
<dbReference type="eggNOG" id="COG3566">
    <property type="taxonomic scope" value="Bacteria"/>
</dbReference>
<dbReference type="Proteomes" id="UP000001932">
    <property type="component" value="Chromosome"/>
</dbReference>
<gene>
    <name evidence="2" type="ordered locus">SG1817</name>
</gene>
<dbReference type="EMBL" id="AP008232">
    <property type="protein sequence ID" value="BAE75092.1"/>
    <property type="molecule type" value="Genomic_DNA"/>
</dbReference>
<sequence length="413" mass="44491">MKYFFKTRLGETRYLMADGSLLCEAVPVARTGSQIYPAIHIPHIEPDSDGDIDVIRTPDAVFNPASMASFEGIAVVINHPRDARGDILFIAPDNWQSLAQGHAQNIRRGTGEQADLLLADLVIKNDAAIRAIDAGLREISCGYDADYIQTGVGKAEQINIVGNHIALVPEGRAGKRCSIGDSQSMTTKNTGWFTSLRRAIKTGDSVEAEALLKNAPDNLTGDDAVETPTVILKVEAAEKTESDTPTADENETGIAERLAALETALQSILEKLTPSSTTVDETTEEEEEKDTRRLTGDAAYQQYVVARAELILPGFSLPEGAKPGTLKRQVLSTACKTTDGKALLASLTDADADFMTMPFATVDSVFNGASEIARWRNNAKQQMPAFNLAGCSNTIAELNKTKADFWKNKGATA</sequence>
<dbReference type="HOGENOM" id="CLU_056515_0_0_6"/>
<proteinExistence type="predicted"/>
<dbReference type="PIRSF" id="PIRSF029215">
    <property type="entry name" value="UCP029215"/>
    <property type="match status" value="1"/>
</dbReference>